<dbReference type="PRINTS" id="PR00950">
    <property type="entry name" value="TYPE3IMSPROT"/>
</dbReference>
<evidence type="ECO:0000256" key="10">
    <source>
        <dbReference type="ARBA" id="ARBA00023136"/>
    </source>
</evidence>
<evidence type="ECO:0000256" key="12">
    <source>
        <dbReference type="RuleBase" id="RU364091"/>
    </source>
</evidence>
<evidence type="ECO:0000313" key="13">
    <source>
        <dbReference type="EMBL" id="OPX44574.1"/>
    </source>
</evidence>
<protein>
    <recommendedName>
        <fullName evidence="3 12">Flagellar biosynthetic protein FlhB</fullName>
    </recommendedName>
</protein>
<dbReference type="InterPro" id="IPR006135">
    <property type="entry name" value="T3SS_substrate_exporter"/>
</dbReference>
<keyword evidence="13" id="KW-0966">Cell projection</keyword>
<keyword evidence="7 12" id="KW-1005">Bacterial flagellum biogenesis</keyword>
<dbReference type="FunFam" id="3.40.1690.10:FF:000001">
    <property type="entry name" value="Flagellar biosynthetic protein FlhB"/>
    <property type="match status" value="1"/>
</dbReference>
<evidence type="ECO:0000256" key="8">
    <source>
        <dbReference type="ARBA" id="ARBA00022927"/>
    </source>
</evidence>
<feature type="transmembrane region" description="Helical" evidence="12">
    <location>
        <begin position="113"/>
        <end position="138"/>
    </location>
</feature>
<feature type="transmembrane region" description="Helical" evidence="12">
    <location>
        <begin position="201"/>
        <end position="228"/>
    </location>
</feature>
<dbReference type="PANTHER" id="PTHR30531:SF12">
    <property type="entry name" value="FLAGELLAR BIOSYNTHETIC PROTEIN FLHB"/>
    <property type="match status" value="1"/>
</dbReference>
<keyword evidence="4 12" id="KW-0813">Transport</keyword>
<evidence type="ECO:0000256" key="7">
    <source>
        <dbReference type="ARBA" id="ARBA00022795"/>
    </source>
</evidence>
<sequence>MTSLVKEQSLKLNYQLFAGGGDDKTEKATPKKKSDARKKGQVFQSREVSASLVLVLMIVSMNAFGSIIYGQLSTYIKKAFTEYLTNKDAIDTGILAKLFIDGVIVLAKTSLPLLLIALFAGLIVGYAQVGILFTLETLKPQGNRINPFSGFKRIFSMRSIVELVKSIIKILIVAGVAYSYLKSKSNEVVALMNADLRDILSFIGSAAFAVALRICIAMILVGFLDYLYQRYDYEKSLKMTKQEVKEEFKQLEGNPEIKSKIKQKQRQMSMKRMMQEIPKADVVITNPTHFAVAIRYEAEKSSAPYVIAKGQDYIALRIKQLAAENKVQIVENKPLARTLYSTVDIGQPIPPELYQAVAEILAFVYNLRSGGRAG</sequence>
<gene>
    <name evidence="13" type="primary">flhB_1</name>
    <name evidence="12" type="synonym">flhB</name>
    <name evidence="13" type="ORF">CLHUN_15680</name>
</gene>
<dbReference type="EMBL" id="MZGX01000008">
    <property type="protein sequence ID" value="OPX44574.1"/>
    <property type="molecule type" value="Genomic_DNA"/>
</dbReference>
<reference evidence="13 14" key="1">
    <citation type="submission" date="2017-03" db="EMBL/GenBank/DDBJ databases">
        <title>Genome sequence of Clostridium hungatei DSM 14427.</title>
        <authorList>
            <person name="Poehlein A."/>
            <person name="Daniel R."/>
        </authorList>
    </citation>
    <scope>NUCLEOTIDE SEQUENCE [LARGE SCALE GENOMIC DNA]</scope>
    <source>
        <strain evidence="13 14">DSM 14427</strain>
    </source>
</reference>
<keyword evidence="13" id="KW-0969">Cilium</keyword>
<evidence type="ECO:0000256" key="4">
    <source>
        <dbReference type="ARBA" id="ARBA00022448"/>
    </source>
</evidence>
<dbReference type="PANTHER" id="PTHR30531">
    <property type="entry name" value="FLAGELLAR BIOSYNTHETIC PROTEIN FLHB"/>
    <property type="match status" value="1"/>
</dbReference>
<keyword evidence="11 12" id="KW-1006">Bacterial flagellum protein export</keyword>
<dbReference type="Gene3D" id="3.40.1690.10">
    <property type="entry name" value="secretion proteins EscU"/>
    <property type="match status" value="1"/>
</dbReference>
<evidence type="ECO:0000256" key="2">
    <source>
        <dbReference type="ARBA" id="ARBA00010690"/>
    </source>
</evidence>
<dbReference type="SUPFAM" id="SSF160544">
    <property type="entry name" value="EscU C-terminal domain-like"/>
    <property type="match status" value="1"/>
</dbReference>
<feature type="transmembrane region" description="Helical" evidence="12">
    <location>
        <begin position="159"/>
        <end position="181"/>
    </location>
</feature>
<dbReference type="STRING" id="48256.CLHUN_15680"/>
<keyword evidence="6 12" id="KW-0812">Transmembrane</keyword>
<dbReference type="Proteomes" id="UP000191554">
    <property type="component" value="Unassembled WGS sequence"/>
</dbReference>
<keyword evidence="8 12" id="KW-0653">Protein transport</keyword>
<keyword evidence="5 12" id="KW-1003">Cell membrane</keyword>
<keyword evidence="13" id="KW-0282">Flagellum</keyword>
<evidence type="ECO:0000256" key="9">
    <source>
        <dbReference type="ARBA" id="ARBA00022989"/>
    </source>
</evidence>
<evidence type="ECO:0000256" key="3">
    <source>
        <dbReference type="ARBA" id="ARBA00021622"/>
    </source>
</evidence>
<dbReference type="Gene3D" id="6.10.250.2080">
    <property type="match status" value="1"/>
</dbReference>
<dbReference type="NCBIfam" id="TIGR00328">
    <property type="entry name" value="flhB"/>
    <property type="match status" value="1"/>
</dbReference>
<name>A0A1V4SL82_RUMHU</name>
<dbReference type="RefSeq" id="WP_080064013.1">
    <property type="nucleotide sequence ID" value="NZ_MZGX01000008.1"/>
</dbReference>
<comment type="function">
    <text evidence="12">Required for formation of the rod structure in the basal body of the flagellar apparatus. Together with FliI and FliH, may constitute the export apparatus of flagellin.</text>
</comment>
<proteinExistence type="inferred from homology"/>
<dbReference type="GO" id="GO:0009306">
    <property type="term" value="P:protein secretion"/>
    <property type="evidence" value="ECO:0007669"/>
    <property type="project" value="InterPro"/>
</dbReference>
<dbReference type="GO" id="GO:0044780">
    <property type="term" value="P:bacterial-type flagellum assembly"/>
    <property type="evidence" value="ECO:0007669"/>
    <property type="project" value="InterPro"/>
</dbReference>
<evidence type="ECO:0000313" key="14">
    <source>
        <dbReference type="Proteomes" id="UP000191554"/>
    </source>
</evidence>
<evidence type="ECO:0000256" key="1">
    <source>
        <dbReference type="ARBA" id="ARBA00004651"/>
    </source>
</evidence>
<dbReference type="InterPro" id="IPR006136">
    <property type="entry name" value="FlhB"/>
</dbReference>
<evidence type="ECO:0000256" key="11">
    <source>
        <dbReference type="ARBA" id="ARBA00023225"/>
    </source>
</evidence>
<keyword evidence="14" id="KW-1185">Reference proteome</keyword>
<dbReference type="AlphaFoldDB" id="A0A1V4SL82"/>
<evidence type="ECO:0000256" key="6">
    <source>
        <dbReference type="ARBA" id="ARBA00022692"/>
    </source>
</evidence>
<feature type="transmembrane region" description="Helical" evidence="12">
    <location>
        <begin position="48"/>
        <end position="69"/>
    </location>
</feature>
<dbReference type="GO" id="GO:0005886">
    <property type="term" value="C:plasma membrane"/>
    <property type="evidence" value="ECO:0007669"/>
    <property type="project" value="UniProtKB-SubCell"/>
</dbReference>
<dbReference type="Pfam" id="PF01312">
    <property type="entry name" value="Bac_export_2"/>
    <property type="match status" value="1"/>
</dbReference>
<organism evidence="13 14">
    <name type="scientific">Ruminiclostridium hungatei</name>
    <name type="common">Clostridium hungatei</name>
    <dbReference type="NCBI Taxonomy" id="48256"/>
    <lineage>
        <taxon>Bacteria</taxon>
        <taxon>Bacillati</taxon>
        <taxon>Bacillota</taxon>
        <taxon>Clostridia</taxon>
        <taxon>Eubacteriales</taxon>
        <taxon>Oscillospiraceae</taxon>
        <taxon>Ruminiclostridium</taxon>
    </lineage>
</organism>
<comment type="caution">
    <text evidence="13">The sequence shown here is derived from an EMBL/GenBank/DDBJ whole genome shotgun (WGS) entry which is preliminary data.</text>
</comment>
<accession>A0A1V4SL82</accession>
<comment type="subcellular location">
    <subcellularLocation>
        <location evidence="1">Cell membrane</location>
        <topology evidence="1">Multi-pass membrane protein</topology>
    </subcellularLocation>
</comment>
<keyword evidence="10 12" id="KW-0472">Membrane</keyword>
<dbReference type="InterPro" id="IPR029025">
    <property type="entry name" value="T3SS_substrate_exporter_C"/>
</dbReference>
<comment type="similarity">
    <text evidence="2 12">Belongs to the type III secretion exporter family.</text>
</comment>
<keyword evidence="9 12" id="KW-1133">Transmembrane helix</keyword>
<dbReference type="OrthoDB" id="9807950at2"/>
<evidence type="ECO:0000256" key="5">
    <source>
        <dbReference type="ARBA" id="ARBA00022475"/>
    </source>
</evidence>